<protein>
    <submittedName>
        <fullName evidence="2">Uncharacterized protein</fullName>
    </submittedName>
</protein>
<keyword evidence="1" id="KW-0812">Transmembrane</keyword>
<evidence type="ECO:0000313" key="3">
    <source>
        <dbReference type="Proteomes" id="UP000287853"/>
    </source>
</evidence>
<keyword evidence="3" id="KW-1185">Reference proteome</keyword>
<organism evidence="2 3">
    <name type="scientific">Candidatus Electrothrix aarhusensis</name>
    <dbReference type="NCBI Taxonomy" id="1859131"/>
    <lineage>
        <taxon>Bacteria</taxon>
        <taxon>Pseudomonadati</taxon>
        <taxon>Thermodesulfobacteriota</taxon>
        <taxon>Desulfobulbia</taxon>
        <taxon>Desulfobulbales</taxon>
        <taxon>Desulfobulbaceae</taxon>
        <taxon>Candidatus Electrothrix</taxon>
    </lineage>
</organism>
<dbReference type="EMBL" id="MTKO01000055">
    <property type="protein sequence ID" value="RWX46688.1"/>
    <property type="molecule type" value="Genomic_DNA"/>
</dbReference>
<evidence type="ECO:0000256" key="1">
    <source>
        <dbReference type="SAM" id="Phobius"/>
    </source>
</evidence>
<accession>A0A3S3U9D4</accession>
<keyword evidence="1" id="KW-0472">Membrane</keyword>
<gene>
    <name evidence="2" type="ORF">H206_01917</name>
</gene>
<comment type="caution">
    <text evidence="2">The sequence shown here is derived from an EMBL/GenBank/DDBJ whole genome shotgun (WGS) entry which is preliminary data.</text>
</comment>
<keyword evidence="1" id="KW-1133">Transmembrane helix</keyword>
<evidence type="ECO:0000313" key="2">
    <source>
        <dbReference type="EMBL" id="RWX46688.1"/>
    </source>
</evidence>
<feature type="transmembrane region" description="Helical" evidence="1">
    <location>
        <begin position="41"/>
        <end position="60"/>
    </location>
</feature>
<reference evidence="2 3" key="1">
    <citation type="submission" date="2017-01" db="EMBL/GenBank/DDBJ databases">
        <title>The cable genome- insights into the physiology and evolution of filamentous bacteria capable of sulfide oxidation via long distance electron transfer.</title>
        <authorList>
            <person name="Schreiber L."/>
            <person name="Bjerg J.T."/>
            <person name="Boggild A."/>
            <person name="Van De Vossenberg J."/>
            <person name="Meysman F."/>
            <person name="Nielsen L.P."/>
            <person name="Schramm A."/>
            <person name="Kjeldsen K.U."/>
        </authorList>
    </citation>
    <scope>NUCLEOTIDE SEQUENCE [LARGE SCALE GENOMIC DNA]</scope>
    <source>
        <strain evidence="2">MCF</strain>
    </source>
</reference>
<sequence>MKKAKKITKPIQLLAVVVLGLLAMNALFLKSASELADCRFLAAPLVIASIANVYILIYFVTDLLKNYRDQLQDDKRYSKQNKKNIDLATGKPLSDKGKYSSDVIKLESALAATNTINLNELLPEYKKIKQILSENDIPVNNLFGGGSKEVDSKYDDVLPFNLLTYGFGFDIELFKKILILFNSNNVKNLYISHSIHAINKNMFYIGSYAYLGSKNYRILSGDMMDEILNKNVSKYSIGKVMKLGSIEAIRTVKKQY</sequence>
<dbReference type="Proteomes" id="UP000287853">
    <property type="component" value="Unassembled WGS sequence"/>
</dbReference>
<dbReference type="AlphaFoldDB" id="A0A3S3U9D4"/>
<proteinExistence type="predicted"/>
<name>A0A3S3U9D4_9BACT</name>